<protein>
    <submittedName>
        <fullName evidence="1">22845_t:CDS:1</fullName>
    </submittedName>
</protein>
<keyword evidence="2" id="KW-1185">Reference proteome</keyword>
<comment type="caution">
    <text evidence="1">The sequence shown here is derived from an EMBL/GenBank/DDBJ whole genome shotgun (WGS) entry which is preliminary data.</text>
</comment>
<feature type="non-terminal residue" evidence="1">
    <location>
        <position position="1"/>
    </location>
</feature>
<accession>A0ABN7WBQ8</accession>
<evidence type="ECO:0000313" key="1">
    <source>
        <dbReference type="EMBL" id="CAG8826230.1"/>
    </source>
</evidence>
<dbReference type="Proteomes" id="UP000789901">
    <property type="component" value="Unassembled WGS sequence"/>
</dbReference>
<proteinExistence type="predicted"/>
<evidence type="ECO:0000313" key="2">
    <source>
        <dbReference type="Proteomes" id="UP000789901"/>
    </source>
</evidence>
<dbReference type="EMBL" id="CAJVQB010038432">
    <property type="protein sequence ID" value="CAG8826230.1"/>
    <property type="molecule type" value="Genomic_DNA"/>
</dbReference>
<sequence>VTNEPTLKHSKEDSKDEALQQLYRLYSDLNSQTWIKAFSGQYFFKDKKSALATIFLKPNCNEMNIGQIIKGKNYSPYFKNIQIVTLFSIKDTLTTMMYDDIDLEVSDNFLEENNIRYKSQ</sequence>
<reference evidence="1 2" key="1">
    <citation type="submission" date="2021-06" db="EMBL/GenBank/DDBJ databases">
        <authorList>
            <person name="Kallberg Y."/>
            <person name="Tangrot J."/>
            <person name="Rosling A."/>
        </authorList>
    </citation>
    <scope>NUCLEOTIDE SEQUENCE [LARGE SCALE GENOMIC DNA]</scope>
    <source>
        <strain evidence="1 2">120-4 pot B 10/14</strain>
    </source>
</reference>
<name>A0ABN7WBQ8_GIGMA</name>
<organism evidence="1 2">
    <name type="scientific">Gigaspora margarita</name>
    <dbReference type="NCBI Taxonomy" id="4874"/>
    <lineage>
        <taxon>Eukaryota</taxon>
        <taxon>Fungi</taxon>
        <taxon>Fungi incertae sedis</taxon>
        <taxon>Mucoromycota</taxon>
        <taxon>Glomeromycotina</taxon>
        <taxon>Glomeromycetes</taxon>
        <taxon>Diversisporales</taxon>
        <taxon>Gigasporaceae</taxon>
        <taxon>Gigaspora</taxon>
    </lineage>
</organism>
<gene>
    <name evidence="1" type="ORF">GMARGA_LOCUS29063</name>
</gene>